<feature type="domain" description="HTH araC/xylS-type" evidence="4">
    <location>
        <begin position="201"/>
        <end position="299"/>
    </location>
</feature>
<name>A0A1H0DMF7_9GAMM</name>
<dbReference type="PANTHER" id="PTHR43436:SF2">
    <property type="entry name" value="ARAC_XYLS FAMILY TRANSCRIPTIONAL REGULATOR"/>
    <property type="match status" value="1"/>
</dbReference>
<sequence length="305" mass="33763">MAGEVFTPSMRIDGVGSTLAELITPLVEQQGMTPTALSGVNLLSLDRHQVRTPLLYQPSLIIIAQGRKIGYLGDREIHYDPGQYLVQTLPLPFECETHGSPEAPLLGVSIQLEPALLSEMVTTMGDAPSDYPTTLPMASVAMNDGMHAAVGRLVSALHNPVELATMGKARIRDVVFEALKGDQGPALRALVRGHGHYARIVQVLSLLHRHFADDYSVEQLAQQANMSPSTFHQHFKQITRASPTQYIKQLRLIKAQQLLLQDNHNVSQAAQAVGYRSVPQFSRDYKRYFGDAPLQHRRQEQAMRS</sequence>
<keyword evidence="3" id="KW-0804">Transcription</keyword>
<keyword evidence="2" id="KW-0238">DNA-binding</keyword>
<dbReference type="InterPro" id="IPR009057">
    <property type="entry name" value="Homeodomain-like_sf"/>
</dbReference>
<dbReference type="Pfam" id="PF06719">
    <property type="entry name" value="AraC_N"/>
    <property type="match status" value="1"/>
</dbReference>
<evidence type="ECO:0000256" key="1">
    <source>
        <dbReference type="ARBA" id="ARBA00023015"/>
    </source>
</evidence>
<evidence type="ECO:0000313" key="5">
    <source>
        <dbReference type="EMBL" id="SDN71334.1"/>
    </source>
</evidence>
<evidence type="ECO:0000313" key="6">
    <source>
        <dbReference type="Proteomes" id="UP000199677"/>
    </source>
</evidence>
<dbReference type="SUPFAM" id="SSF46689">
    <property type="entry name" value="Homeodomain-like"/>
    <property type="match status" value="2"/>
</dbReference>
<dbReference type="PROSITE" id="PS00041">
    <property type="entry name" value="HTH_ARAC_FAMILY_1"/>
    <property type="match status" value="1"/>
</dbReference>
<keyword evidence="6" id="KW-1185">Reference proteome</keyword>
<dbReference type="InterPro" id="IPR018062">
    <property type="entry name" value="HTH_AraC-typ_CS"/>
</dbReference>
<proteinExistence type="predicted"/>
<reference evidence="6" key="1">
    <citation type="submission" date="2016-10" db="EMBL/GenBank/DDBJ databases">
        <authorList>
            <person name="Varghese N."/>
            <person name="Submissions S."/>
        </authorList>
    </citation>
    <scope>NUCLEOTIDE SEQUENCE [LARGE SCALE GENOMIC DNA]</scope>
    <source>
        <strain evidence="6">CGMCC 1.6494</strain>
    </source>
</reference>
<accession>A0A1H0DMF7</accession>
<keyword evidence="1" id="KW-0805">Transcription regulation</keyword>
<dbReference type="GO" id="GO:0003700">
    <property type="term" value="F:DNA-binding transcription factor activity"/>
    <property type="evidence" value="ECO:0007669"/>
    <property type="project" value="InterPro"/>
</dbReference>
<dbReference type="InterPro" id="IPR009594">
    <property type="entry name" value="Tscrpt_reg_HTH_AraC_N"/>
</dbReference>
<dbReference type="PANTHER" id="PTHR43436">
    <property type="entry name" value="ARAC-FAMILY TRANSCRIPTIONAL REGULATOR"/>
    <property type="match status" value="1"/>
</dbReference>
<dbReference type="STRING" id="416873.SAMN04487951_107183"/>
<evidence type="ECO:0000259" key="4">
    <source>
        <dbReference type="PROSITE" id="PS01124"/>
    </source>
</evidence>
<dbReference type="GO" id="GO:0043565">
    <property type="term" value="F:sequence-specific DNA binding"/>
    <property type="evidence" value="ECO:0007669"/>
    <property type="project" value="InterPro"/>
</dbReference>
<dbReference type="PROSITE" id="PS01124">
    <property type="entry name" value="HTH_ARAC_FAMILY_2"/>
    <property type="match status" value="1"/>
</dbReference>
<dbReference type="Proteomes" id="UP000199677">
    <property type="component" value="Unassembled WGS sequence"/>
</dbReference>
<dbReference type="InterPro" id="IPR018060">
    <property type="entry name" value="HTH_AraC"/>
</dbReference>
<dbReference type="EMBL" id="FNII01000007">
    <property type="protein sequence ID" value="SDN71334.1"/>
    <property type="molecule type" value="Genomic_DNA"/>
</dbReference>
<dbReference type="Gene3D" id="1.10.10.60">
    <property type="entry name" value="Homeodomain-like"/>
    <property type="match status" value="2"/>
</dbReference>
<dbReference type="SMART" id="SM00342">
    <property type="entry name" value="HTH_ARAC"/>
    <property type="match status" value="1"/>
</dbReference>
<dbReference type="RefSeq" id="WP_244511283.1">
    <property type="nucleotide sequence ID" value="NZ_FNII01000007.1"/>
</dbReference>
<dbReference type="Pfam" id="PF12833">
    <property type="entry name" value="HTH_18"/>
    <property type="match status" value="1"/>
</dbReference>
<evidence type="ECO:0000256" key="2">
    <source>
        <dbReference type="ARBA" id="ARBA00023125"/>
    </source>
</evidence>
<dbReference type="AlphaFoldDB" id="A0A1H0DMF7"/>
<gene>
    <name evidence="5" type="ORF">SAMN04487951_107183</name>
</gene>
<organism evidence="5 6">
    <name type="scientific">Vreelandella arcis</name>
    <dbReference type="NCBI Taxonomy" id="416873"/>
    <lineage>
        <taxon>Bacteria</taxon>
        <taxon>Pseudomonadati</taxon>
        <taxon>Pseudomonadota</taxon>
        <taxon>Gammaproteobacteria</taxon>
        <taxon>Oceanospirillales</taxon>
        <taxon>Halomonadaceae</taxon>
        <taxon>Vreelandella</taxon>
    </lineage>
</organism>
<protein>
    <submittedName>
        <fullName evidence="5">Helix-turn-helix domain-containing protein</fullName>
    </submittedName>
</protein>
<evidence type="ECO:0000256" key="3">
    <source>
        <dbReference type="ARBA" id="ARBA00023163"/>
    </source>
</evidence>